<feature type="region of interest" description="Disordered" evidence="1">
    <location>
        <begin position="110"/>
        <end position="129"/>
    </location>
</feature>
<protein>
    <submittedName>
        <fullName evidence="2">Uncharacterized protein</fullName>
    </submittedName>
</protein>
<sequence length="129" mass="14299">MSLLATTVTSSPIKSDASIARSASQAVVRAILDFKHAVYLEVFGFQDTASQLFDMESPYLDGQRVLCLRDRVFTSKLKLLTDKLCAMVASAQADTAMAIAVSWNPPAHKSSPLPMQAKTRRRNKWRHCL</sequence>
<dbReference type="Proteomes" id="UP001209570">
    <property type="component" value="Unassembled WGS sequence"/>
</dbReference>
<feature type="compositionally biased region" description="Basic residues" evidence="1">
    <location>
        <begin position="118"/>
        <end position="129"/>
    </location>
</feature>
<name>A0AAD5Q4G0_PYTIN</name>
<reference evidence="2" key="1">
    <citation type="submission" date="2021-12" db="EMBL/GenBank/DDBJ databases">
        <title>Prjna785345.</title>
        <authorList>
            <person name="Rujirawat T."/>
            <person name="Krajaejun T."/>
        </authorList>
    </citation>
    <scope>NUCLEOTIDE SEQUENCE</scope>
    <source>
        <strain evidence="2">Pi057C3</strain>
    </source>
</reference>
<keyword evidence="3" id="KW-1185">Reference proteome</keyword>
<evidence type="ECO:0000256" key="1">
    <source>
        <dbReference type="SAM" id="MobiDB-lite"/>
    </source>
</evidence>
<evidence type="ECO:0000313" key="3">
    <source>
        <dbReference type="Proteomes" id="UP001209570"/>
    </source>
</evidence>
<accession>A0AAD5Q4G0</accession>
<proteinExistence type="predicted"/>
<comment type="caution">
    <text evidence="2">The sequence shown here is derived from an EMBL/GenBank/DDBJ whole genome shotgun (WGS) entry which is preliminary data.</text>
</comment>
<organism evidence="2 3">
    <name type="scientific">Pythium insidiosum</name>
    <name type="common">Pythiosis disease agent</name>
    <dbReference type="NCBI Taxonomy" id="114742"/>
    <lineage>
        <taxon>Eukaryota</taxon>
        <taxon>Sar</taxon>
        <taxon>Stramenopiles</taxon>
        <taxon>Oomycota</taxon>
        <taxon>Peronosporomycetes</taxon>
        <taxon>Pythiales</taxon>
        <taxon>Pythiaceae</taxon>
        <taxon>Pythium</taxon>
    </lineage>
</organism>
<gene>
    <name evidence="2" type="ORF">P43SY_011230</name>
</gene>
<evidence type="ECO:0000313" key="2">
    <source>
        <dbReference type="EMBL" id="KAJ0390314.1"/>
    </source>
</evidence>
<dbReference type="AlphaFoldDB" id="A0AAD5Q4G0"/>
<dbReference type="EMBL" id="JAKCXM010002281">
    <property type="protein sequence ID" value="KAJ0390314.1"/>
    <property type="molecule type" value="Genomic_DNA"/>
</dbReference>